<dbReference type="HOGENOM" id="CLU_2881896_0_0_7"/>
<evidence type="ECO:0000313" key="1">
    <source>
        <dbReference type="EMBL" id="ABI81905.1"/>
    </source>
</evidence>
<reference evidence="2" key="1">
    <citation type="submission" date="2005-10" db="EMBL/GenBank/DDBJ databases">
        <title>Complete sequence of Pelobacter carbinolicus DSM 2380.</title>
        <authorList>
            <person name="Copeland A."/>
            <person name="Lucas S."/>
            <person name="Lapidus A."/>
            <person name="Barry K."/>
            <person name="Detter J.C."/>
            <person name="Glavina T."/>
            <person name="Hammon N."/>
            <person name="Israni S."/>
            <person name="Pitluck S."/>
            <person name="Chertkov O."/>
            <person name="Schmutz J."/>
            <person name="Larimer F."/>
            <person name="Land M."/>
            <person name="Kyrpides N."/>
            <person name="Ivanova N."/>
            <person name="Richardson P."/>
        </authorList>
    </citation>
    <scope>NUCLEOTIDE SEQUENCE [LARGE SCALE GENOMIC DNA]</scope>
    <source>
        <strain evidence="2">DSM 2380 / NBRC 103641 / GraBd1</strain>
    </source>
</reference>
<dbReference type="EMBL" id="CP000142">
    <property type="protein sequence ID" value="ABI81905.1"/>
    <property type="molecule type" value="Genomic_DNA"/>
</dbReference>
<dbReference type="KEGG" id="pca:Pcar_3286"/>
<gene>
    <name evidence="1" type="ordered locus">Pcar_3286</name>
</gene>
<dbReference type="Proteomes" id="UP000002534">
    <property type="component" value="Chromosome"/>
</dbReference>
<proteinExistence type="predicted"/>
<reference evidence="1 2" key="2">
    <citation type="journal article" date="2012" name="BMC Genomics">
        <title>The genome of Pelobacter carbinolicus reveals surprising metabolic capabilities and physiological features.</title>
        <authorList>
            <person name="Aklujkar M."/>
            <person name="Haveman S.A."/>
            <person name="Didonato R.Jr."/>
            <person name="Chertkov O."/>
            <person name="Han C.S."/>
            <person name="Land M.L."/>
            <person name="Brown P."/>
            <person name="Lovley D.R."/>
        </authorList>
    </citation>
    <scope>NUCLEOTIDE SEQUENCE [LARGE SCALE GENOMIC DNA]</scope>
    <source>
        <strain evidence="2">DSM 2380 / NBRC 103641 / GraBd1</strain>
    </source>
</reference>
<dbReference type="AlphaFoldDB" id="Q0C6N2"/>
<keyword evidence="2" id="KW-1185">Reference proteome</keyword>
<evidence type="ECO:0000313" key="2">
    <source>
        <dbReference type="Proteomes" id="UP000002534"/>
    </source>
</evidence>
<name>Q0C6N2_SYNC1</name>
<organism evidence="1 2">
    <name type="scientific">Syntrophotalea carbinolica (strain DSM 2380 / NBRC 103641 / GraBd1)</name>
    <name type="common">Pelobacter carbinolicus</name>
    <dbReference type="NCBI Taxonomy" id="338963"/>
    <lineage>
        <taxon>Bacteria</taxon>
        <taxon>Pseudomonadati</taxon>
        <taxon>Thermodesulfobacteriota</taxon>
        <taxon>Desulfuromonadia</taxon>
        <taxon>Desulfuromonadales</taxon>
        <taxon>Syntrophotaleaceae</taxon>
        <taxon>Syntrophotalea</taxon>
    </lineage>
</organism>
<protein>
    <submittedName>
        <fullName evidence="1">Uncharacterized protein</fullName>
    </submittedName>
</protein>
<accession>Q0C6N2</accession>
<sequence length="63" mass="7294">MRQVAFFIVFLVIRFKGVSRIIGEQVCSTLRSRSRIRFSSAKTLFRPGANAKKLSGHFHRVKR</sequence>